<dbReference type="EMBL" id="JBHTOF010000097">
    <property type="protein sequence ID" value="MFD1466169.1"/>
    <property type="molecule type" value="Genomic_DNA"/>
</dbReference>
<accession>A0ABW4DQ16</accession>
<dbReference type="SUPFAM" id="SSF55347">
    <property type="entry name" value="Glyceraldehyde-3-phosphate dehydrogenase-like, C-terminal domain"/>
    <property type="match status" value="1"/>
</dbReference>
<gene>
    <name evidence="3" type="ORF">ACFQ4L_08860</name>
</gene>
<comment type="caution">
    <text evidence="3">The sequence shown here is derived from an EMBL/GenBank/DDBJ whole genome shotgun (WGS) entry which is preliminary data.</text>
</comment>
<feature type="domain" description="Gfo/Idh/MocA-like oxidoreductase N-terminal" evidence="1">
    <location>
        <begin position="2"/>
        <end position="121"/>
    </location>
</feature>
<protein>
    <submittedName>
        <fullName evidence="3">Gfo/Idh/MocA family protein</fullName>
    </submittedName>
</protein>
<organism evidence="3 4">
    <name type="scientific">Lapidilactobacillus mulanensis</name>
    <dbReference type="NCBI Taxonomy" id="2485999"/>
    <lineage>
        <taxon>Bacteria</taxon>
        <taxon>Bacillati</taxon>
        <taxon>Bacillota</taxon>
        <taxon>Bacilli</taxon>
        <taxon>Lactobacillales</taxon>
        <taxon>Lactobacillaceae</taxon>
        <taxon>Lapidilactobacillus</taxon>
    </lineage>
</organism>
<name>A0ABW4DQ16_9LACO</name>
<evidence type="ECO:0000259" key="1">
    <source>
        <dbReference type="Pfam" id="PF01408"/>
    </source>
</evidence>
<dbReference type="SUPFAM" id="SSF51735">
    <property type="entry name" value="NAD(P)-binding Rossmann-fold domains"/>
    <property type="match status" value="1"/>
</dbReference>
<evidence type="ECO:0000259" key="2">
    <source>
        <dbReference type="Pfam" id="PF21378"/>
    </source>
</evidence>
<dbReference type="Gene3D" id="3.40.50.720">
    <property type="entry name" value="NAD(P)-binding Rossmann-like Domain"/>
    <property type="match status" value="1"/>
</dbReference>
<dbReference type="InterPro" id="IPR051317">
    <property type="entry name" value="Gfo/Idh/MocA_oxidoreduct"/>
</dbReference>
<sequence length="307" mass="34308">MLKIGVVGLGNIAQKAYLPVMAQMQDQVEWILCTRDEQKLAHLQHQFGFSESTRSVPELIAQHPDAVFIHTPTHTHTELIRTFLNAGIHVYVDKPVSENYEEVSELYQLAAQRQLLLTAGFNRRFAPFQQQIATSGQPAVIIVQKNRIRAEQAVGFAIYDLFIHVVDTALYLAGIDARDQVSCQYQLSSDQGILQNCGLVLSSKNLTVYALMNMQAGANTETSEVQQISGTKRLENLEHLTISTENGTQVNNFPDWTPTLTRRGFEPLIHEFVSAVATNATNPVSPATSMLSHQLCSELVDFYHQQK</sequence>
<evidence type="ECO:0000313" key="3">
    <source>
        <dbReference type="EMBL" id="MFD1466169.1"/>
    </source>
</evidence>
<dbReference type="Pfam" id="PF21378">
    <property type="entry name" value="YceM-like_C"/>
    <property type="match status" value="1"/>
</dbReference>
<dbReference type="Pfam" id="PF01408">
    <property type="entry name" value="GFO_IDH_MocA"/>
    <property type="match status" value="1"/>
</dbReference>
<dbReference type="PANTHER" id="PTHR43708:SF4">
    <property type="entry name" value="OXIDOREDUCTASE YCEM-RELATED"/>
    <property type="match status" value="1"/>
</dbReference>
<proteinExistence type="predicted"/>
<dbReference type="PANTHER" id="PTHR43708">
    <property type="entry name" value="CONSERVED EXPRESSED OXIDOREDUCTASE (EUROFUNG)"/>
    <property type="match status" value="1"/>
</dbReference>
<feature type="domain" description="YceM-like C-terminal" evidence="2">
    <location>
        <begin position="136"/>
        <end position="243"/>
    </location>
</feature>
<dbReference type="Proteomes" id="UP001597244">
    <property type="component" value="Unassembled WGS sequence"/>
</dbReference>
<evidence type="ECO:0000313" key="4">
    <source>
        <dbReference type="Proteomes" id="UP001597244"/>
    </source>
</evidence>
<dbReference type="InterPro" id="IPR000683">
    <property type="entry name" value="Gfo/Idh/MocA-like_OxRdtase_N"/>
</dbReference>
<dbReference type="InterPro" id="IPR048477">
    <property type="entry name" value="YceM-like_C"/>
</dbReference>
<reference evidence="4" key="1">
    <citation type="journal article" date="2019" name="Int. J. Syst. Evol. Microbiol.">
        <title>The Global Catalogue of Microorganisms (GCM) 10K type strain sequencing project: providing services to taxonomists for standard genome sequencing and annotation.</title>
        <authorList>
            <consortium name="The Broad Institute Genomics Platform"/>
            <consortium name="The Broad Institute Genome Sequencing Center for Infectious Disease"/>
            <person name="Wu L."/>
            <person name="Ma J."/>
        </authorList>
    </citation>
    <scope>NUCLEOTIDE SEQUENCE [LARGE SCALE GENOMIC DNA]</scope>
    <source>
        <strain evidence="4">CCM 8951</strain>
    </source>
</reference>
<dbReference type="Gene3D" id="3.30.360.10">
    <property type="entry name" value="Dihydrodipicolinate Reductase, domain 2"/>
    <property type="match status" value="1"/>
</dbReference>
<keyword evidence="4" id="KW-1185">Reference proteome</keyword>
<dbReference type="InterPro" id="IPR036291">
    <property type="entry name" value="NAD(P)-bd_dom_sf"/>
</dbReference>